<evidence type="ECO:0000256" key="1">
    <source>
        <dbReference type="SAM" id="Phobius"/>
    </source>
</evidence>
<proteinExistence type="predicted"/>
<dbReference type="AlphaFoldDB" id="A0A1H3KHW8"/>
<evidence type="ECO:0000313" key="4">
    <source>
        <dbReference type="Proteomes" id="UP000199079"/>
    </source>
</evidence>
<dbReference type="Pfam" id="PF26472">
    <property type="entry name" value="DUF8147"/>
    <property type="match status" value="1"/>
</dbReference>
<feature type="transmembrane region" description="Helical" evidence="1">
    <location>
        <begin position="94"/>
        <end position="114"/>
    </location>
</feature>
<feature type="transmembrane region" description="Helical" evidence="1">
    <location>
        <begin position="66"/>
        <end position="88"/>
    </location>
</feature>
<name>A0A1H3KHW8_9EURY</name>
<feature type="domain" description="DUF8147" evidence="2">
    <location>
        <begin position="2"/>
        <end position="114"/>
    </location>
</feature>
<keyword evidence="4" id="KW-1185">Reference proteome</keyword>
<evidence type="ECO:0000313" key="3">
    <source>
        <dbReference type="EMBL" id="SDY51630.1"/>
    </source>
</evidence>
<dbReference type="Proteomes" id="UP000199079">
    <property type="component" value="Unassembled WGS sequence"/>
</dbReference>
<accession>A0A1H3KHW8</accession>
<evidence type="ECO:0000259" key="2">
    <source>
        <dbReference type="Pfam" id="PF26472"/>
    </source>
</evidence>
<gene>
    <name evidence="3" type="ORF">SAMN05216564_10621</name>
</gene>
<dbReference type="InterPro" id="IPR058460">
    <property type="entry name" value="DUF8147"/>
</dbReference>
<reference evidence="4" key="1">
    <citation type="submission" date="2016-10" db="EMBL/GenBank/DDBJ databases">
        <authorList>
            <person name="Varghese N."/>
            <person name="Submissions S."/>
        </authorList>
    </citation>
    <scope>NUCLEOTIDE SEQUENCE [LARGE SCALE GENOMIC DNA]</scope>
    <source>
        <strain evidence="4">DC30,IBRC 10041,KCTC 4046</strain>
    </source>
</reference>
<feature type="transmembrane region" description="Helical" evidence="1">
    <location>
        <begin position="31"/>
        <end position="54"/>
    </location>
</feature>
<dbReference type="RefSeq" id="WP_092733045.1">
    <property type="nucleotide sequence ID" value="NZ_FNPC01000006.1"/>
</dbReference>
<protein>
    <recommendedName>
        <fullName evidence="2">DUF8147 domain-containing protein</fullName>
    </recommendedName>
</protein>
<keyword evidence="1" id="KW-0472">Membrane</keyword>
<dbReference type="EMBL" id="FNPC01000006">
    <property type="protein sequence ID" value="SDY51630.1"/>
    <property type="molecule type" value="Genomic_DNA"/>
</dbReference>
<organism evidence="3 4">
    <name type="scientific">Halopenitus persicus</name>
    <dbReference type="NCBI Taxonomy" id="1048396"/>
    <lineage>
        <taxon>Archaea</taxon>
        <taxon>Methanobacteriati</taxon>
        <taxon>Methanobacteriota</taxon>
        <taxon>Stenosarchaea group</taxon>
        <taxon>Halobacteria</taxon>
        <taxon>Halobacteriales</taxon>
        <taxon>Haloferacaceae</taxon>
        <taxon>Halopenitus</taxon>
    </lineage>
</organism>
<keyword evidence="1" id="KW-1133">Transmembrane helix</keyword>
<sequence length="120" mass="11568">MNPRIPVAVGAALTAALVVAGAVTGLLETRIAFSALIGLPAGVLAGAIVAAATARVYGTLARPTGAVLEGIAAVGPAFLALAAVRYSVAATRGVLSTTTAIALALLVGVAVAVLRRRAAG</sequence>
<keyword evidence="1" id="KW-0812">Transmembrane</keyword>